<sequence length="323" mass="37085">MEAKAAAEDIITELIDTCLTTIQASSLVLDFSSAFKKKKKVKRLPKDSQEKLQDKPEPLDNIETLDIELAEVIEIPDKLINSPEEMQDRKYLDLRRWYCMSRPQYAKSCGITSLVSCWNYLYSILGWGKLPVLSQEKALITLGIEPPFHNIKFGPFTGNNTLINWFLSLNLSFSIKGRARIFWKLHGKNRTEGKNKDEALRELVEGLKSNKKAYIYHCFNHYMCPIGFELAPLVPCDAYKPLKDIKESELQAFIIVGEASKAYPIFHVRKWDDIALDIDQQNPNYYNIRKPEMGVQVRTSEAFVSGNKLGKNLHCIIEFESLE</sequence>
<keyword evidence="2" id="KW-0539">Nucleus</keyword>
<comment type="caution">
    <text evidence="3">The sequence shown here is derived from an EMBL/GenBank/DDBJ whole genome shotgun (WGS) entry which is preliminary data.</text>
</comment>
<gene>
    <name evidence="3" type="ORF">SteCoe_30085</name>
</gene>
<name>A0A1R2B4H3_9CILI</name>
<keyword evidence="4" id="KW-1185">Reference proteome</keyword>
<dbReference type="Proteomes" id="UP000187209">
    <property type="component" value="Unassembled WGS sequence"/>
</dbReference>
<dbReference type="PANTHER" id="PTHR16171">
    <property type="entry name" value="DNA REPAIR PROTEIN COMPLEMENTING XP-G CELLS-RELATED"/>
    <property type="match status" value="1"/>
</dbReference>
<comment type="subcellular location">
    <subcellularLocation>
        <location evidence="1">Nucleus</location>
    </subcellularLocation>
</comment>
<protein>
    <submittedName>
        <fullName evidence="3">Uncharacterized protein</fullName>
    </submittedName>
</protein>
<dbReference type="GO" id="GO:0005634">
    <property type="term" value="C:nucleus"/>
    <property type="evidence" value="ECO:0007669"/>
    <property type="project" value="UniProtKB-SubCell"/>
</dbReference>
<evidence type="ECO:0000256" key="1">
    <source>
        <dbReference type="ARBA" id="ARBA00004123"/>
    </source>
</evidence>
<evidence type="ECO:0000313" key="4">
    <source>
        <dbReference type="Proteomes" id="UP000187209"/>
    </source>
</evidence>
<evidence type="ECO:0000256" key="2">
    <source>
        <dbReference type="ARBA" id="ARBA00023242"/>
    </source>
</evidence>
<organism evidence="3 4">
    <name type="scientific">Stentor coeruleus</name>
    <dbReference type="NCBI Taxonomy" id="5963"/>
    <lineage>
        <taxon>Eukaryota</taxon>
        <taxon>Sar</taxon>
        <taxon>Alveolata</taxon>
        <taxon>Ciliophora</taxon>
        <taxon>Postciliodesmatophora</taxon>
        <taxon>Heterotrichea</taxon>
        <taxon>Heterotrichida</taxon>
        <taxon>Stentoridae</taxon>
        <taxon>Stentor</taxon>
    </lineage>
</organism>
<reference evidence="3 4" key="1">
    <citation type="submission" date="2016-11" db="EMBL/GenBank/DDBJ databases">
        <title>The macronuclear genome of Stentor coeruleus: a giant cell with tiny introns.</title>
        <authorList>
            <person name="Slabodnick M."/>
            <person name="Ruby J.G."/>
            <person name="Reiff S.B."/>
            <person name="Swart E.C."/>
            <person name="Gosai S."/>
            <person name="Prabakaran S."/>
            <person name="Witkowska E."/>
            <person name="Larue G.E."/>
            <person name="Fisher S."/>
            <person name="Freeman R.M."/>
            <person name="Gunawardena J."/>
            <person name="Chu W."/>
            <person name="Stover N.A."/>
            <person name="Gregory B.D."/>
            <person name="Nowacki M."/>
            <person name="Derisi J."/>
            <person name="Roy S.W."/>
            <person name="Marshall W.F."/>
            <person name="Sood P."/>
        </authorList>
    </citation>
    <scope>NUCLEOTIDE SEQUENCE [LARGE SCALE GENOMIC DNA]</scope>
    <source>
        <strain evidence="3">WM001</strain>
    </source>
</reference>
<dbReference type="OrthoDB" id="31113at2759"/>
<proteinExistence type="predicted"/>
<accession>A0A1R2B4H3</accession>
<evidence type="ECO:0000313" key="3">
    <source>
        <dbReference type="EMBL" id="OMJ71646.1"/>
    </source>
</evidence>
<dbReference type="EMBL" id="MPUH01000970">
    <property type="protein sequence ID" value="OMJ71646.1"/>
    <property type="molecule type" value="Genomic_DNA"/>
</dbReference>
<dbReference type="AlphaFoldDB" id="A0A1R2B4H3"/>